<dbReference type="PANTHER" id="PTHR32071:SF95">
    <property type="entry name" value="DNA-BINDING TRANSCRIPTIONAL REGULATOR NTRC"/>
    <property type="match status" value="1"/>
</dbReference>
<reference evidence="18 19" key="1">
    <citation type="submission" date="2019-12" db="EMBL/GenBank/DDBJ databases">
        <title>Novel species isolated from a subtropical stream in China.</title>
        <authorList>
            <person name="Lu H."/>
        </authorList>
    </citation>
    <scope>NUCLEOTIDE SEQUENCE [LARGE SCALE GENOMIC DNA]</scope>
    <source>
        <strain evidence="18 19">CY13W</strain>
    </source>
</reference>
<dbReference type="RefSeq" id="WP_161038495.1">
    <property type="nucleotide sequence ID" value="NZ_WWCM01000003.1"/>
</dbReference>
<dbReference type="InterPro" id="IPR002197">
    <property type="entry name" value="HTH_Fis"/>
</dbReference>
<evidence type="ECO:0000256" key="9">
    <source>
        <dbReference type="ARBA" id="ARBA00023015"/>
    </source>
</evidence>
<evidence type="ECO:0000256" key="12">
    <source>
        <dbReference type="ARBA" id="ARBA00023163"/>
    </source>
</evidence>
<dbReference type="PANTHER" id="PTHR32071">
    <property type="entry name" value="TRANSCRIPTIONAL REGULATORY PROTEIN"/>
    <property type="match status" value="1"/>
</dbReference>
<feature type="domain" description="Response regulatory" evidence="17">
    <location>
        <begin position="3"/>
        <end position="117"/>
    </location>
</feature>
<dbReference type="SMART" id="SM00382">
    <property type="entry name" value="AAA"/>
    <property type="match status" value="1"/>
</dbReference>
<keyword evidence="12 15" id="KW-0804">Transcription</keyword>
<dbReference type="CDD" id="cd19919">
    <property type="entry name" value="REC_NtrC"/>
    <property type="match status" value="1"/>
</dbReference>
<dbReference type="NCBIfam" id="TIGR01818">
    <property type="entry name" value="ntrC"/>
    <property type="match status" value="1"/>
</dbReference>
<feature type="domain" description="Sigma-54 factor interaction" evidence="16">
    <location>
        <begin position="136"/>
        <end position="365"/>
    </location>
</feature>
<evidence type="ECO:0000313" key="19">
    <source>
        <dbReference type="Proteomes" id="UP000478090"/>
    </source>
</evidence>
<keyword evidence="13 15" id="KW-0535">Nitrogen fixation</keyword>
<dbReference type="PRINTS" id="PR01590">
    <property type="entry name" value="HTHFIS"/>
</dbReference>
<dbReference type="Gene3D" id="3.40.50.300">
    <property type="entry name" value="P-loop containing nucleotide triphosphate hydrolases"/>
    <property type="match status" value="1"/>
</dbReference>
<dbReference type="SUPFAM" id="SSF52540">
    <property type="entry name" value="P-loop containing nucleoside triphosphate hydrolases"/>
    <property type="match status" value="1"/>
</dbReference>
<dbReference type="PROSITE" id="PS50110">
    <property type="entry name" value="RESPONSE_REGULATORY"/>
    <property type="match status" value="1"/>
</dbReference>
<dbReference type="InterPro" id="IPR011006">
    <property type="entry name" value="CheY-like_superfamily"/>
</dbReference>
<keyword evidence="11 15" id="KW-0010">Activator</keyword>
<dbReference type="InterPro" id="IPR058031">
    <property type="entry name" value="AAA_lid_NorR"/>
</dbReference>
<organism evidence="18 19">
    <name type="scientific">Duganella qianjiadongensis</name>
    <dbReference type="NCBI Taxonomy" id="2692176"/>
    <lineage>
        <taxon>Bacteria</taxon>
        <taxon>Pseudomonadati</taxon>
        <taxon>Pseudomonadota</taxon>
        <taxon>Betaproteobacteria</taxon>
        <taxon>Burkholderiales</taxon>
        <taxon>Oxalobacteraceae</taxon>
        <taxon>Telluria group</taxon>
        <taxon>Duganella</taxon>
    </lineage>
</organism>
<dbReference type="SUPFAM" id="SSF52172">
    <property type="entry name" value="CheY-like"/>
    <property type="match status" value="1"/>
</dbReference>
<name>A0ABW9VI39_9BURK</name>
<dbReference type="InterPro" id="IPR010114">
    <property type="entry name" value="Transcript_reg_NtrC"/>
</dbReference>
<keyword evidence="3 15" id="KW-0963">Cytoplasm</keyword>
<keyword evidence="4 15" id="KW-0678">Repressor</keyword>
<keyword evidence="10 15" id="KW-0238">DNA-binding</keyword>
<proteinExistence type="predicted"/>
<keyword evidence="5 14" id="KW-0597">Phosphoprotein</keyword>
<comment type="function">
    <text evidence="15">Member of the two-component regulatory system NtrB/NtrC, which controls expression of the nitrogen-regulated (ntr) genes in response to nitrogen limitation. Phosphorylated NtrC binds directly to DNA and stimulates the formation of open promoter-sigma54-RNA polymerase complexes.</text>
</comment>
<dbReference type="InterPro" id="IPR009057">
    <property type="entry name" value="Homeodomain-like_sf"/>
</dbReference>
<gene>
    <name evidence="15 18" type="primary">ntrC</name>
    <name evidence="18" type="ORF">GTP27_07235</name>
</gene>
<dbReference type="Gene3D" id="3.40.50.2300">
    <property type="match status" value="1"/>
</dbReference>
<evidence type="ECO:0000256" key="8">
    <source>
        <dbReference type="ARBA" id="ARBA00023012"/>
    </source>
</evidence>
<dbReference type="PROSITE" id="PS00676">
    <property type="entry name" value="SIGMA54_INTERACT_2"/>
    <property type="match status" value="1"/>
</dbReference>
<evidence type="ECO:0000313" key="18">
    <source>
        <dbReference type="EMBL" id="MYM39123.1"/>
    </source>
</evidence>
<feature type="modified residue" description="4-aspartylphosphate" evidence="14">
    <location>
        <position position="52"/>
    </location>
</feature>
<dbReference type="Pfam" id="PF25601">
    <property type="entry name" value="AAA_lid_14"/>
    <property type="match status" value="1"/>
</dbReference>
<evidence type="ECO:0000256" key="6">
    <source>
        <dbReference type="ARBA" id="ARBA00022741"/>
    </source>
</evidence>
<evidence type="ECO:0000256" key="2">
    <source>
        <dbReference type="ARBA" id="ARBA00019059"/>
    </source>
</evidence>
<evidence type="ECO:0000256" key="7">
    <source>
        <dbReference type="ARBA" id="ARBA00022840"/>
    </source>
</evidence>
<evidence type="ECO:0000256" key="15">
    <source>
        <dbReference type="RuleBase" id="RU365013"/>
    </source>
</evidence>
<dbReference type="PROSITE" id="PS50045">
    <property type="entry name" value="SIGMA54_INTERACT_4"/>
    <property type="match status" value="1"/>
</dbReference>
<dbReference type="InterPro" id="IPR027417">
    <property type="entry name" value="P-loop_NTPase"/>
</dbReference>
<evidence type="ECO:0000256" key="10">
    <source>
        <dbReference type="ARBA" id="ARBA00023125"/>
    </source>
</evidence>
<dbReference type="Proteomes" id="UP000478090">
    <property type="component" value="Unassembled WGS sequence"/>
</dbReference>
<keyword evidence="6 15" id="KW-0547">Nucleotide-binding</keyword>
<evidence type="ECO:0000256" key="14">
    <source>
        <dbReference type="PROSITE-ProRule" id="PRU00169"/>
    </source>
</evidence>
<dbReference type="InterPro" id="IPR025662">
    <property type="entry name" value="Sigma_54_int_dom_ATP-bd_1"/>
</dbReference>
<dbReference type="Pfam" id="PF00158">
    <property type="entry name" value="Sigma54_activat"/>
    <property type="match status" value="1"/>
</dbReference>
<evidence type="ECO:0000256" key="4">
    <source>
        <dbReference type="ARBA" id="ARBA00022491"/>
    </source>
</evidence>
<dbReference type="InterPro" id="IPR002078">
    <property type="entry name" value="Sigma_54_int"/>
</dbReference>
<keyword evidence="7 15" id="KW-0067">ATP-binding</keyword>
<dbReference type="InterPro" id="IPR001789">
    <property type="entry name" value="Sig_transdc_resp-reg_receiver"/>
</dbReference>
<keyword evidence="9 15" id="KW-0805">Transcription regulation</keyword>
<comment type="subcellular location">
    <subcellularLocation>
        <location evidence="1 15">Cytoplasm</location>
    </subcellularLocation>
</comment>
<dbReference type="NCBIfam" id="NF008176">
    <property type="entry name" value="PRK10923.1"/>
    <property type="match status" value="1"/>
</dbReference>
<dbReference type="InterPro" id="IPR025943">
    <property type="entry name" value="Sigma_54_int_dom_ATP-bd_2"/>
</dbReference>
<dbReference type="EMBL" id="WWCM01000003">
    <property type="protein sequence ID" value="MYM39123.1"/>
    <property type="molecule type" value="Genomic_DNA"/>
</dbReference>
<comment type="caution">
    <text evidence="18">The sequence shown here is derived from an EMBL/GenBank/DDBJ whole genome shotgun (WGS) entry which is preliminary data.</text>
</comment>
<evidence type="ECO:0000256" key="5">
    <source>
        <dbReference type="ARBA" id="ARBA00022553"/>
    </source>
</evidence>
<evidence type="ECO:0000259" key="17">
    <source>
        <dbReference type="PROSITE" id="PS50110"/>
    </source>
</evidence>
<dbReference type="CDD" id="cd00009">
    <property type="entry name" value="AAA"/>
    <property type="match status" value="1"/>
</dbReference>
<dbReference type="Pfam" id="PF02954">
    <property type="entry name" value="HTH_8"/>
    <property type="match status" value="1"/>
</dbReference>
<dbReference type="PROSITE" id="PS00675">
    <property type="entry name" value="SIGMA54_INTERACT_1"/>
    <property type="match status" value="1"/>
</dbReference>
<dbReference type="Pfam" id="PF00072">
    <property type="entry name" value="Response_reg"/>
    <property type="match status" value="1"/>
</dbReference>
<dbReference type="SUPFAM" id="SSF46689">
    <property type="entry name" value="Homeodomain-like"/>
    <property type="match status" value="1"/>
</dbReference>
<dbReference type="SMART" id="SM00448">
    <property type="entry name" value="REC"/>
    <property type="match status" value="1"/>
</dbReference>
<evidence type="ECO:0000256" key="1">
    <source>
        <dbReference type="ARBA" id="ARBA00004496"/>
    </source>
</evidence>
<dbReference type="InterPro" id="IPR003593">
    <property type="entry name" value="AAA+_ATPase"/>
</dbReference>
<sequence length="501" mass="54667">MKPIWIVDDDESIRWVLEKALARENLATKSFANARDAIAALEFETPQVLVSDIRMPGDSGLDLLQRVKARFPGLPVIIITAFSDLDSAVAAFQGGAFEYLAKPFDIDKAVELIRRALDESLRETSVESGPAETPEILGQAPAMQEVFRAIGRLSQSNVTVLITGESGSGKELVARALHKHSPRAAQPFIALNTAAIPKDLLESELFGHERGAFTGAQTSRRGRFEQAEGGTLFLDEIGDMPFDLQTRLLRVLSDGHFYRVGGHQPLKANVRVITATHQNLEQRVREGLFREDLYHRLNVIRLRLPSLRERREDIPILVRHFLVQSAKQLGVEAKRMSDATLQFLCGLDLPGNVRQLENLCNWITVMAPGQTVEIKDLPLELTQEQQGGAAAAVAASAAASEPYTLPASHGTVHTMPGSEAAQASGPDAWLALLEAQAASMLSAGQQEVMAVLGRQFESSLIRTALKHTHGRKNDAAVRLGIGRNTITRKIAELGIDGAKDD</sequence>
<accession>A0ABW9VI39</accession>
<keyword evidence="8 15" id="KW-0902">Two-component regulatory system</keyword>
<evidence type="ECO:0000256" key="11">
    <source>
        <dbReference type="ARBA" id="ARBA00023159"/>
    </source>
</evidence>
<keyword evidence="19" id="KW-1185">Reference proteome</keyword>
<dbReference type="Gene3D" id="1.10.8.60">
    <property type="match status" value="1"/>
</dbReference>
<dbReference type="Gene3D" id="1.10.10.60">
    <property type="entry name" value="Homeodomain-like"/>
    <property type="match status" value="1"/>
</dbReference>
<evidence type="ECO:0000256" key="3">
    <source>
        <dbReference type="ARBA" id="ARBA00022490"/>
    </source>
</evidence>
<evidence type="ECO:0000256" key="13">
    <source>
        <dbReference type="ARBA" id="ARBA00023231"/>
    </source>
</evidence>
<evidence type="ECO:0000259" key="16">
    <source>
        <dbReference type="PROSITE" id="PS50045"/>
    </source>
</evidence>
<protein>
    <recommendedName>
        <fullName evidence="2 15">DNA-binding transcriptional regulator NtrC</fullName>
    </recommendedName>
    <alternativeName>
        <fullName evidence="15">Nitrogen regulation protein NR(I)</fullName>
    </alternativeName>
</protein>